<dbReference type="GO" id="GO:0005524">
    <property type="term" value="F:ATP binding"/>
    <property type="evidence" value="ECO:0007669"/>
    <property type="project" value="UniProtKB-KW"/>
</dbReference>
<proteinExistence type="predicted"/>
<evidence type="ECO:0000313" key="2">
    <source>
        <dbReference type="Proteomes" id="UP001221558"/>
    </source>
</evidence>
<gene>
    <name evidence="1" type="ORF">PQ465_04330</name>
</gene>
<reference evidence="1 2" key="1">
    <citation type="submission" date="2023-02" db="EMBL/GenBank/DDBJ databases">
        <title>Genome sequence of Sphingobacterium sp. KACC 22765.</title>
        <authorList>
            <person name="Kim S."/>
            <person name="Heo J."/>
            <person name="Kwon S.-W."/>
        </authorList>
    </citation>
    <scope>NUCLEOTIDE SEQUENCE [LARGE SCALE GENOMIC DNA]</scope>
    <source>
        <strain evidence="1 2">KACC 22765</strain>
    </source>
</reference>
<keyword evidence="1" id="KW-0547">Nucleotide-binding</keyword>
<sequence length="131" mass="15556">MKEIKDIFKTIHAPHEFTDLKFENKRLALYKNDVKHSVSQISTGQRAALAISIFISLNRKLKNGPNVIIFDDPVTFIDDFNALSFLDFLRYFIVKENKQIFFATANKKFSTLFKKKFEFLQNDYKEFYLER</sequence>
<dbReference type="EMBL" id="CP117880">
    <property type="protein sequence ID" value="WDF69610.1"/>
    <property type="molecule type" value="Genomic_DNA"/>
</dbReference>
<evidence type="ECO:0000313" key="1">
    <source>
        <dbReference type="EMBL" id="WDF69610.1"/>
    </source>
</evidence>
<dbReference type="SUPFAM" id="SSF52540">
    <property type="entry name" value="P-loop containing nucleoside triphosphate hydrolases"/>
    <property type="match status" value="1"/>
</dbReference>
<keyword evidence="2" id="KW-1185">Reference proteome</keyword>
<dbReference type="RefSeq" id="WP_274268324.1">
    <property type="nucleotide sequence ID" value="NZ_CP117880.1"/>
</dbReference>
<keyword evidence="1" id="KW-0067">ATP-binding</keyword>
<dbReference type="Proteomes" id="UP001221558">
    <property type="component" value="Chromosome"/>
</dbReference>
<protein>
    <submittedName>
        <fullName evidence="1">ABC transporter ATP-binding protein</fullName>
    </submittedName>
</protein>
<dbReference type="Gene3D" id="3.40.50.300">
    <property type="entry name" value="P-loop containing nucleotide triphosphate hydrolases"/>
    <property type="match status" value="1"/>
</dbReference>
<organism evidence="1 2">
    <name type="scientific">Sphingobacterium oryzagri</name>
    <dbReference type="NCBI Taxonomy" id="3025669"/>
    <lineage>
        <taxon>Bacteria</taxon>
        <taxon>Pseudomonadati</taxon>
        <taxon>Bacteroidota</taxon>
        <taxon>Sphingobacteriia</taxon>
        <taxon>Sphingobacteriales</taxon>
        <taxon>Sphingobacteriaceae</taxon>
        <taxon>Sphingobacterium</taxon>
    </lineage>
</organism>
<accession>A0ABY7WMR9</accession>
<dbReference type="CDD" id="cd00267">
    <property type="entry name" value="ABC_ATPase"/>
    <property type="match status" value="1"/>
</dbReference>
<name>A0ABY7WMR9_9SPHI</name>
<dbReference type="InterPro" id="IPR027417">
    <property type="entry name" value="P-loop_NTPase"/>
</dbReference>